<dbReference type="EMBL" id="JYDL01002625">
    <property type="protein sequence ID" value="KRX11304.1"/>
    <property type="molecule type" value="Genomic_DNA"/>
</dbReference>
<evidence type="ECO:0000256" key="1">
    <source>
        <dbReference type="SAM" id="Phobius"/>
    </source>
</evidence>
<evidence type="ECO:0000313" key="3">
    <source>
        <dbReference type="Proteomes" id="UP000054630"/>
    </source>
</evidence>
<sequence length="36" mass="3988">MFSSSTSIAVVSVAKRLYFLHFSCFSLIWIASLTSS</sequence>
<comment type="caution">
    <text evidence="2">The sequence shown here is derived from an EMBL/GenBank/DDBJ whole genome shotgun (WGS) entry which is preliminary data.</text>
</comment>
<proteinExistence type="predicted"/>
<evidence type="ECO:0000313" key="2">
    <source>
        <dbReference type="EMBL" id="KRX11304.1"/>
    </source>
</evidence>
<protein>
    <submittedName>
        <fullName evidence="2">Uncharacterized protein</fullName>
    </submittedName>
</protein>
<keyword evidence="1" id="KW-0812">Transmembrane</keyword>
<gene>
    <name evidence="2" type="ORF">T07_14949</name>
</gene>
<organism evidence="2 3">
    <name type="scientific">Trichinella nelsoni</name>
    <dbReference type="NCBI Taxonomy" id="6336"/>
    <lineage>
        <taxon>Eukaryota</taxon>
        <taxon>Metazoa</taxon>
        <taxon>Ecdysozoa</taxon>
        <taxon>Nematoda</taxon>
        <taxon>Enoplea</taxon>
        <taxon>Dorylaimia</taxon>
        <taxon>Trichinellida</taxon>
        <taxon>Trichinellidae</taxon>
        <taxon>Trichinella</taxon>
    </lineage>
</organism>
<name>A0A0V0RAS2_9BILA</name>
<keyword evidence="1" id="KW-1133">Transmembrane helix</keyword>
<keyword evidence="3" id="KW-1185">Reference proteome</keyword>
<accession>A0A0V0RAS2</accession>
<dbReference type="Proteomes" id="UP000054630">
    <property type="component" value="Unassembled WGS sequence"/>
</dbReference>
<feature type="transmembrane region" description="Helical" evidence="1">
    <location>
        <begin position="17"/>
        <end position="34"/>
    </location>
</feature>
<keyword evidence="1" id="KW-0472">Membrane</keyword>
<dbReference type="AlphaFoldDB" id="A0A0V0RAS2"/>
<reference evidence="2 3" key="1">
    <citation type="submission" date="2015-01" db="EMBL/GenBank/DDBJ databases">
        <title>Evolution of Trichinella species and genotypes.</title>
        <authorList>
            <person name="Korhonen P.K."/>
            <person name="Edoardo P."/>
            <person name="Giuseppe L.R."/>
            <person name="Gasser R.B."/>
        </authorList>
    </citation>
    <scope>NUCLEOTIDE SEQUENCE [LARGE SCALE GENOMIC DNA]</scope>
    <source>
        <strain evidence="2">ISS37</strain>
    </source>
</reference>